<gene>
    <name evidence="1" type="ORF">CCAM_LOCUS42460</name>
</gene>
<sequence>MEEKKEFATVGLVPGLHRNEILVCQFAARINTHGCVWEGRDVLPFALPVVFAQLIDIFIVTRAIHFLLNPLHRIITPG</sequence>
<name>A0A484NLJ8_9ASTE</name>
<keyword evidence="2" id="KW-1185">Reference proteome</keyword>
<proteinExistence type="predicted"/>
<dbReference type="EMBL" id="OOIL02006707">
    <property type="protein sequence ID" value="VFR00685.1"/>
    <property type="molecule type" value="Genomic_DNA"/>
</dbReference>
<reference evidence="1 2" key="1">
    <citation type="submission" date="2018-04" db="EMBL/GenBank/DDBJ databases">
        <authorList>
            <person name="Vogel A."/>
        </authorList>
    </citation>
    <scope>NUCLEOTIDE SEQUENCE [LARGE SCALE GENOMIC DNA]</scope>
</reference>
<dbReference type="AlphaFoldDB" id="A0A484NLJ8"/>
<protein>
    <submittedName>
        <fullName evidence="1">Uncharacterized protein</fullName>
    </submittedName>
</protein>
<evidence type="ECO:0000313" key="1">
    <source>
        <dbReference type="EMBL" id="VFR00685.1"/>
    </source>
</evidence>
<dbReference type="Proteomes" id="UP000595140">
    <property type="component" value="Unassembled WGS sequence"/>
</dbReference>
<accession>A0A484NLJ8</accession>
<evidence type="ECO:0000313" key="2">
    <source>
        <dbReference type="Proteomes" id="UP000595140"/>
    </source>
</evidence>
<organism evidence="1 2">
    <name type="scientific">Cuscuta campestris</name>
    <dbReference type="NCBI Taxonomy" id="132261"/>
    <lineage>
        <taxon>Eukaryota</taxon>
        <taxon>Viridiplantae</taxon>
        <taxon>Streptophyta</taxon>
        <taxon>Embryophyta</taxon>
        <taxon>Tracheophyta</taxon>
        <taxon>Spermatophyta</taxon>
        <taxon>Magnoliopsida</taxon>
        <taxon>eudicotyledons</taxon>
        <taxon>Gunneridae</taxon>
        <taxon>Pentapetalae</taxon>
        <taxon>asterids</taxon>
        <taxon>lamiids</taxon>
        <taxon>Solanales</taxon>
        <taxon>Convolvulaceae</taxon>
        <taxon>Cuscuteae</taxon>
        <taxon>Cuscuta</taxon>
        <taxon>Cuscuta subgen. Grammica</taxon>
        <taxon>Cuscuta sect. Cleistogrammica</taxon>
    </lineage>
</organism>